<sequence length="631" mass="66838">MTHCRARHRAHARVEAILLSPPLNYAQYLPHTSIKRMPPSRGFLQLATMLIVLMVGHSFVPGAVPFTSKSSPPGVRGIANLPRRRTFFPVDVEKSSFASPLQPRHFSRVLLNAAASVADVAPLASALSPSGKERTNPQGERPPEKSRNSSRKKGDFSGSSPANKARKSPTSSKKKAGTDTPDASLAAAAQNIQRLAASGAPPTDRPSLPPTGTKRGRPPQKKSPKRGQQGGPAATRSPRQQRPPSSPVEDEEEVILMQGPKLLRRNFSSNAAPLPPSSAFSTKAMKRQQKMASLQGVIKEEKEGGKQGGRVLFPPKLPPTARLPDPDSSKAKEILQRKEAEAAAALAAIPPPPPTVEDGARPPPEKAKATVSPPPLPKLAEPFPPPPSPPAPPPSATRKSSPSSRKTPSRPASPRKSPKTSNPRPKAANASLPAVEAFITSLPNPASPKTRNGRLAGVSPRPKAPPSSPSSPSPSSRGNATFLAASSSPFASARSSKKMFISRRGEITIPNTGPGSARGLAALLALKDGSGVTPAELKSVVNGCFRRQDWKGLRQLAGSDNGLPLSKDLLDMMVTVTAKAGKSRTARALMDLMILRWGDFGEKGGREGGREGGRGRQEVRRGSRWKGRKGR</sequence>
<proteinExistence type="predicted"/>
<feature type="compositionally biased region" description="Low complexity" evidence="1">
    <location>
        <begin position="185"/>
        <end position="197"/>
    </location>
</feature>
<gene>
    <name evidence="3" type="ORF">Naga_100623g1</name>
</gene>
<keyword evidence="2" id="KW-0472">Membrane</keyword>
<feature type="compositionally biased region" description="Basic and acidic residues" evidence="1">
    <location>
        <begin position="131"/>
        <end position="155"/>
    </location>
</feature>
<evidence type="ECO:0000256" key="1">
    <source>
        <dbReference type="SAM" id="MobiDB-lite"/>
    </source>
</evidence>
<feature type="compositionally biased region" description="Basic and acidic residues" evidence="1">
    <location>
        <begin position="324"/>
        <end position="341"/>
    </location>
</feature>
<feature type="region of interest" description="Disordered" evidence="1">
    <location>
        <begin position="125"/>
        <end position="482"/>
    </location>
</feature>
<protein>
    <submittedName>
        <fullName evidence="3">Uncharacterized protein</fullName>
    </submittedName>
</protein>
<feature type="compositionally biased region" description="Basic residues" evidence="1">
    <location>
        <begin position="214"/>
        <end position="225"/>
    </location>
</feature>
<reference evidence="3 4" key="1">
    <citation type="journal article" date="2014" name="Mol. Plant">
        <title>Chromosome Scale Genome Assembly and Transcriptome Profiling of Nannochloropsis gaditana in Nitrogen Depletion.</title>
        <authorList>
            <person name="Corteggiani Carpinelli E."/>
            <person name="Telatin A."/>
            <person name="Vitulo N."/>
            <person name="Forcato C."/>
            <person name="D'Angelo M."/>
            <person name="Schiavon R."/>
            <person name="Vezzi A."/>
            <person name="Giacometti G.M."/>
            <person name="Morosinotto T."/>
            <person name="Valle G."/>
        </authorList>
    </citation>
    <scope>NUCLEOTIDE SEQUENCE [LARGE SCALE GENOMIC DNA]</scope>
    <source>
        <strain evidence="3 4">B-31</strain>
    </source>
</reference>
<feature type="region of interest" description="Disordered" evidence="1">
    <location>
        <begin position="599"/>
        <end position="631"/>
    </location>
</feature>
<comment type="caution">
    <text evidence="3">The sequence shown here is derived from an EMBL/GenBank/DDBJ whole genome shotgun (WGS) entry which is preliminary data.</text>
</comment>
<keyword evidence="2" id="KW-0812">Transmembrane</keyword>
<evidence type="ECO:0000256" key="2">
    <source>
        <dbReference type="SAM" id="Phobius"/>
    </source>
</evidence>
<feature type="compositionally biased region" description="Basic residues" evidence="1">
    <location>
        <begin position="622"/>
        <end position="631"/>
    </location>
</feature>
<feature type="compositionally biased region" description="Low complexity" evidence="1">
    <location>
        <begin position="396"/>
        <end position="421"/>
    </location>
</feature>
<keyword evidence="4" id="KW-1185">Reference proteome</keyword>
<evidence type="ECO:0000313" key="3">
    <source>
        <dbReference type="EMBL" id="EWM23822.1"/>
    </source>
</evidence>
<feature type="compositionally biased region" description="Low complexity" evidence="1">
    <location>
        <begin position="266"/>
        <end position="281"/>
    </location>
</feature>
<name>W7TC28_9STRA</name>
<dbReference type="Proteomes" id="UP000019335">
    <property type="component" value="Chromosome 15"/>
</dbReference>
<feature type="compositionally biased region" description="Pro residues" evidence="1">
    <location>
        <begin position="372"/>
        <end position="395"/>
    </location>
</feature>
<feature type="compositionally biased region" description="Pro residues" evidence="1">
    <location>
        <begin position="462"/>
        <end position="472"/>
    </location>
</feature>
<evidence type="ECO:0000313" key="4">
    <source>
        <dbReference type="Proteomes" id="UP000019335"/>
    </source>
</evidence>
<feature type="compositionally biased region" description="Basic and acidic residues" evidence="1">
    <location>
        <begin position="599"/>
        <end position="621"/>
    </location>
</feature>
<feature type="compositionally biased region" description="Basic residues" evidence="1">
    <location>
        <begin position="164"/>
        <end position="175"/>
    </location>
</feature>
<feature type="transmembrane region" description="Helical" evidence="2">
    <location>
        <begin position="43"/>
        <end position="64"/>
    </location>
</feature>
<organism evidence="3 4">
    <name type="scientific">Nannochloropsis gaditana</name>
    <dbReference type="NCBI Taxonomy" id="72520"/>
    <lineage>
        <taxon>Eukaryota</taxon>
        <taxon>Sar</taxon>
        <taxon>Stramenopiles</taxon>
        <taxon>Ochrophyta</taxon>
        <taxon>Eustigmatophyceae</taxon>
        <taxon>Eustigmatales</taxon>
        <taxon>Monodopsidaceae</taxon>
        <taxon>Nannochloropsis</taxon>
    </lineage>
</organism>
<dbReference type="EMBL" id="AZIL01001443">
    <property type="protein sequence ID" value="EWM23822.1"/>
    <property type="molecule type" value="Genomic_DNA"/>
</dbReference>
<keyword evidence="2" id="KW-1133">Transmembrane helix</keyword>
<accession>W7TC28</accession>
<feature type="compositionally biased region" description="Polar residues" evidence="1">
    <location>
        <begin position="441"/>
        <end position="450"/>
    </location>
</feature>
<feature type="compositionally biased region" description="Basic and acidic residues" evidence="1">
    <location>
        <begin position="358"/>
        <end position="368"/>
    </location>
</feature>
<dbReference type="AlphaFoldDB" id="W7TC28"/>